<evidence type="ECO:0000256" key="2">
    <source>
        <dbReference type="ARBA" id="ARBA00023015"/>
    </source>
</evidence>
<dbReference type="RefSeq" id="WP_162048852.1">
    <property type="nucleotide sequence ID" value="NZ_AP022345.1"/>
</dbReference>
<name>A0A7R6TN74_9RHOO</name>
<feature type="domain" description="NusG-like N-terminal" evidence="4">
    <location>
        <begin position="2"/>
        <end position="101"/>
    </location>
</feature>
<dbReference type="EMBL" id="AP022345">
    <property type="protein sequence ID" value="BBU68215.1"/>
    <property type="molecule type" value="Genomic_DNA"/>
</dbReference>
<reference evidence="6" key="1">
    <citation type="submission" date="2020-01" db="EMBL/GenBank/DDBJ databases">
        <title>Phosphoaccumulans saitamaens gen. nov., sp. nov., a polyphosphate accumulating bacterium isolated from surface river water.</title>
        <authorList>
            <person name="Watanabe K."/>
            <person name="Suda W."/>
        </authorList>
    </citation>
    <scope>NUCLEOTIDE SEQUENCE [LARGE SCALE GENOMIC DNA]</scope>
    <source>
        <strain evidence="6">ICHIAU1</strain>
    </source>
</reference>
<dbReference type="AlphaFoldDB" id="A0A7R6TN74"/>
<gene>
    <name evidence="5" type="primary">rfaH</name>
    <name evidence="5" type="ORF">ICHIAU1_04980</name>
</gene>
<protein>
    <submittedName>
        <fullName evidence="5">Transcription antitermination protein RfaH</fullName>
    </submittedName>
</protein>
<accession>A0A7R6TN74</accession>
<proteinExistence type="predicted"/>
<keyword evidence="1" id="KW-0889">Transcription antitermination</keyword>
<dbReference type="Proteomes" id="UP000463961">
    <property type="component" value="Chromosome"/>
</dbReference>
<dbReference type="GO" id="GO:0006354">
    <property type="term" value="P:DNA-templated transcription elongation"/>
    <property type="evidence" value="ECO:0007669"/>
    <property type="project" value="InterPro"/>
</dbReference>
<evidence type="ECO:0000256" key="3">
    <source>
        <dbReference type="ARBA" id="ARBA00023163"/>
    </source>
</evidence>
<dbReference type="NCBIfam" id="TIGR01955">
    <property type="entry name" value="RfaH"/>
    <property type="match status" value="1"/>
</dbReference>
<keyword evidence="6" id="KW-1185">Reference proteome</keyword>
<dbReference type="PANTHER" id="PTHR30265:SF7">
    <property type="entry name" value="TRANSCRIPTION ANTITERMINATION PROTEIN RFAH"/>
    <property type="match status" value="1"/>
</dbReference>
<dbReference type="InterPro" id="IPR043425">
    <property type="entry name" value="NusG-like"/>
</dbReference>
<keyword evidence="3" id="KW-0804">Transcription</keyword>
<organism evidence="5 6">
    <name type="scientific">Fluviibacter phosphoraccumulans</name>
    <dbReference type="NCBI Taxonomy" id="1751046"/>
    <lineage>
        <taxon>Bacteria</taxon>
        <taxon>Pseudomonadati</taxon>
        <taxon>Pseudomonadota</taxon>
        <taxon>Betaproteobacteria</taxon>
        <taxon>Rhodocyclales</taxon>
        <taxon>Fluviibacteraceae</taxon>
        <taxon>Fluviibacter</taxon>
    </lineage>
</organism>
<evidence type="ECO:0000259" key="4">
    <source>
        <dbReference type="SMART" id="SM00738"/>
    </source>
</evidence>
<dbReference type="PANTHER" id="PTHR30265">
    <property type="entry name" value="RHO-INTERACTING TRANSCRIPTION TERMINATION FACTOR NUSG"/>
    <property type="match status" value="1"/>
</dbReference>
<keyword evidence="2" id="KW-0805">Transcription regulation</keyword>
<dbReference type="SUPFAM" id="SSF82679">
    <property type="entry name" value="N-utilization substance G protein NusG, N-terminal domain"/>
    <property type="match status" value="1"/>
</dbReference>
<evidence type="ECO:0000256" key="1">
    <source>
        <dbReference type="ARBA" id="ARBA00022814"/>
    </source>
</evidence>
<dbReference type="Pfam" id="PF02357">
    <property type="entry name" value="NusG"/>
    <property type="match status" value="1"/>
</dbReference>
<dbReference type="Gene3D" id="3.30.70.940">
    <property type="entry name" value="NusG, N-terminal domain"/>
    <property type="match status" value="1"/>
</dbReference>
<dbReference type="GO" id="GO:0031564">
    <property type="term" value="P:transcription antitermination"/>
    <property type="evidence" value="ECO:0007669"/>
    <property type="project" value="UniProtKB-KW"/>
</dbReference>
<evidence type="ECO:0000313" key="5">
    <source>
        <dbReference type="EMBL" id="BBU68215.1"/>
    </source>
</evidence>
<sequence>MARAWYLVQSKPRNEMRALENLVRQGYETYLPLMEVERLQRGKLLKKMEPLFPRYLFLHLEEGNDNWGPIRSTMGVAGLVRFGQAYAVVSDDVLEAVRVRTQDVKKALFTPGDSIRVVSGPLLGLEGVFDITDGEQRSFVLLEFMQKQQRVSVSTADLRAGL</sequence>
<dbReference type="NCBIfam" id="NF006534">
    <property type="entry name" value="PRK09014.1"/>
    <property type="match status" value="1"/>
</dbReference>
<evidence type="ECO:0000313" key="6">
    <source>
        <dbReference type="Proteomes" id="UP000463961"/>
    </source>
</evidence>
<dbReference type="InterPro" id="IPR010215">
    <property type="entry name" value="Transcription_antiterm_RfaH"/>
</dbReference>
<dbReference type="SUPFAM" id="SSF50104">
    <property type="entry name" value="Translation proteins SH3-like domain"/>
    <property type="match status" value="1"/>
</dbReference>
<dbReference type="InterPro" id="IPR008991">
    <property type="entry name" value="Translation_prot_SH3-like_sf"/>
</dbReference>
<dbReference type="SMART" id="SM00738">
    <property type="entry name" value="NGN"/>
    <property type="match status" value="1"/>
</dbReference>
<dbReference type="InterPro" id="IPR006645">
    <property type="entry name" value="NGN-like_dom"/>
</dbReference>
<dbReference type="OrthoDB" id="9790639at2"/>
<dbReference type="GO" id="GO:0005829">
    <property type="term" value="C:cytosol"/>
    <property type="evidence" value="ECO:0007669"/>
    <property type="project" value="TreeGrafter"/>
</dbReference>
<dbReference type="InterPro" id="IPR036735">
    <property type="entry name" value="NGN_dom_sf"/>
</dbReference>
<dbReference type="CDD" id="cd09892">
    <property type="entry name" value="NGN_SP_RfaH"/>
    <property type="match status" value="1"/>
</dbReference>